<feature type="signal peptide" evidence="14">
    <location>
        <begin position="1"/>
        <end position="25"/>
    </location>
</feature>
<sequence>MSRLNPLNVAITAALGLFTSSHVFAEEIQSYEKLVVTAAGFEQTQAQAPASISVITREELQSRYYRDVTDALRSVPGVLVTGGGDKTDISLRGMSSNYTLMLVDGKRQSSRQTRPNSDGPGIEQGWMPPLQAIERIEVIRGPMSTLYGSDAIGGVINIITRKDNQEWSGSVQLDTVFQENRDSGDQNSVNFFLTGPLADNLSLQVYGQSTERDEDKIERGYQDKSLKSLTSKLNYQLNEQHDLTFEVGTSAQDRRGNVGLSVPTTGCKGGCEDSLNEYRRTYISLSHQGDWGDYGVSDTYVQREVSNNKSREMEIINTVAKSSLVVPLTNNTATVGIEASHSKLEDFTSNKASDLTQIESTQWAAFVEDEWRMTESFNLTLGGRVDHDENYGSHFSPRAYGVWTINPAWILKGGVATGFRSPQLREVTPNWAQVSGGGNIYGNPDLKPETSINKELGLMYQNGAGLNASLTFFHNDFKDKITRVVCPNHICTAGPNEWGSDPTYRVNVDEAYTRGVESTLGLPITETVYFNASYTFTDSEQKTGKYQGMPLEQQPEHRFSADIDWQATDNLSSWLKLTYRGKESNPVTGPSRSSLIEPAYQFIDTGITYALSSQVSLKGAIYNLLDEEISYQEYGYVEDGRRYWLGIDVNF</sequence>
<evidence type="ECO:0000256" key="1">
    <source>
        <dbReference type="ARBA" id="ARBA00004571"/>
    </source>
</evidence>
<dbReference type="GO" id="GO:0015344">
    <property type="term" value="F:siderophore uptake transmembrane transporter activity"/>
    <property type="evidence" value="ECO:0007669"/>
    <property type="project" value="TreeGrafter"/>
</dbReference>
<dbReference type="Pfam" id="PF07715">
    <property type="entry name" value="Plug"/>
    <property type="match status" value="1"/>
</dbReference>
<dbReference type="PROSITE" id="PS01156">
    <property type="entry name" value="TONB_DEPENDENT_REC_2"/>
    <property type="match status" value="1"/>
</dbReference>
<evidence type="ECO:0000256" key="14">
    <source>
        <dbReference type="SAM" id="SignalP"/>
    </source>
</evidence>
<evidence type="ECO:0000256" key="11">
    <source>
        <dbReference type="PROSITE-ProRule" id="PRU10144"/>
    </source>
</evidence>
<organism evidence="17 18">
    <name type="scientific">Vibrio anguillarum</name>
    <name type="common">Listonella anguillarum</name>
    <dbReference type="NCBI Taxonomy" id="55601"/>
    <lineage>
        <taxon>Bacteria</taxon>
        <taxon>Pseudomonadati</taxon>
        <taxon>Pseudomonadota</taxon>
        <taxon>Gammaproteobacteria</taxon>
        <taxon>Vibrionales</taxon>
        <taxon>Vibrionaceae</taxon>
        <taxon>Vibrio</taxon>
    </lineage>
</organism>
<dbReference type="PANTHER" id="PTHR30069">
    <property type="entry name" value="TONB-DEPENDENT OUTER MEMBRANE RECEPTOR"/>
    <property type="match status" value="1"/>
</dbReference>
<dbReference type="RefSeq" id="WP_017047513.1">
    <property type="nucleotide sequence ID" value="NZ_AJYT02000059.1"/>
</dbReference>
<name>A0A289G9H3_VIBAN</name>
<evidence type="ECO:0000313" key="18">
    <source>
        <dbReference type="Proteomes" id="UP000256923"/>
    </source>
</evidence>
<dbReference type="Proteomes" id="UP000256923">
    <property type="component" value="Chromosome 1"/>
</dbReference>
<keyword evidence="5 14" id="KW-0732">Signal</keyword>
<dbReference type="PROSITE" id="PS52016">
    <property type="entry name" value="TONB_DEPENDENT_REC_3"/>
    <property type="match status" value="1"/>
</dbReference>
<keyword evidence="4 10" id="KW-0812">Transmembrane</keyword>
<proteinExistence type="inferred from homology"/>
<evidence type="ECO:0000256" key="4">
    <source>
        <dbReference type="ARBA" id="ARBA00022692"/>
    </source>
</evidence>
<dbReference type="InterPro" id="IPR039426">
    <property type="entry name" value="TonB-dep_rcpt-like"/>
</dbReference>
<keyword evidence="6" id="KW-0406">Ion transport</keyword>
<feature type="short sequence motif" description="TonB C-terminal box" evidence="11">
    <location>
        <begin position="634"/>
        <end position="651"/>
    </location>
</feature>
<dbReference type="InterPro" id="IPR000531">
    <property type="entry name" value="Beta-barrel_TonB"/>
</dbReference>
<dbReference type="Gene3D" id="2.170.130.10">
    <property type="entry name" value="TonB-dependent receptor, plug domain"/>
    <property type="match status" value="1"/>
</dbReference>
<dbReference type="GO" id="GO:0009279">
    <property type="term" value="C:cell outer membrane"/>
    <property type="evidence" value="ECO:0007669"/>
    <property type="project" value="UniProtKB-SubCell"/>
</dbReference>
<feature type="region of interest" description="Disordered" evidence="13">
    <location>
        <begin position="105"/>
        <end position="126"/>
    </location>
</feature>
<evidence type="ECO:0000256" key="10">
    <source>
        <dbReference type="PROSITE-ProRule" id="PRU01360"/>
    </source>
</evidence>
<gene>
    <name evidence="17" type="ORF">DYL72_09850</name>
</gene>
<keyword evidence="2 10" id="KW-0813">Transport</keyword>
<evidence type="ECO:0000313" key="17">
    <source>
        <dbReference type="EMBL" id="AZS25286.1"/>
    </source>
</evidence>
<evidence type="ECO:0000256" key="2">
    <source>
        <dbReference type="ARBA" id="ARBA00022448"/>
    </source>
</evidence>
<keyword evidence="9 10" id="KW-0998">Cell outer membrane</keyword>
<accession>A0A289G9H3</accession>
<keyword evidence="7 12" id="KW-0798">TonB box</keyword>
<dbReference type="InterPro" id="IPR036942">
    <property type="entry name" value="Beta-barrel_TonB_sf"/>
</dbReference>
<dbReference type="InterPro" id="IPR012910">
    <property type="entry name" value="Plug_dom"/>
</dbReference>
<feature type="domain" description="TonB-dependent receptor plug" evidence="16">
    <location>
        <begin position="45"/>
        <end position="155"/>
    </location>
</feature>
<dbReference type="Gene3D" id="2.40.170.20">
    <property type="entry name" value="TonB-dependent receptor, beta-barrel domain"/>
    <property type="match status" value="1"/>
</dbReference>
<evidence type="ECO:0000256" key="6">
    <source>
        <dbReference type="ARBA" id="ARBA00023065"/>
    </source>
</evidence>
<protein>
    <submittedName>
        <fullName evidence="17">Ligand-gated channel protein</fullName>
    </submittedName>
</protein>
<feature type="domain" description="TonB-dependent receptor-like beta-barrel" evidence="15">
    <location>
        <begin position="187"/>
        <end position="624"/>
    </location>
</feature>
<dbReference type="NCBIfam" id="NF010010">
    <property type="entry name" value="PRK13483.1"/>
    <property type="match status" value="1"/>
</dbReference>
<evidence type="ECO:0000259" key="15">
    <source>
        <dbReference type="Pfam" id="PF00593"/>
    </source>
</evidence>
<evidence type="ECO:0000256" key="3">
    <source>
        <dbReference type="ARBA" id="ARBA00022452"/>
    </source>
</evidence>
<evidence type="ECO:0000259" key="16">
    <source>
        <dbReference type="Pfam" id="PF07715"/>
    </source>
</evidence>
<dbReference type="InterPro" id="IPR037066">
    <property type="entry name" value="Plug_dom_sf"/>
</dbReference>
<dbReference type="PANTHER" id="PTHR30069:SF53">
    <property type="entry name" value="COLICIN I RECEPTOR-RELATED"/>
    <property type="match status" value="1"/>
</dbReference>
<evidence type="ECO:0000256" key="5">
    <source>
        <dbReference type="ARBA" id="ARBA00022729"/>
    </source>
</evidence>
<reference evidence="17 18" key="1">
    <citation type="submission" date="2018-12" db="EMBL/GenBank/DDBJ databases">
        <title>Characterization and Draft Genome of Vibrio anguillarum J360 Marine Pathogen Isolated from an Outbreak in Lumpfish (Cyclopterus lumpus).</title>
        <authorList>
            <person name="Vasquez J.I."/>
            <person name="Cao T."/>
            <person name="Chakraborty S."/>
            <person name="Gnanagobal H."/>
            <person name="Wescot J."/>
            <person name="Boyce D."/>
            <person name="Santander J."/>
        </authorList>
    </citation>
    <scope>NUCLEOTIDE SEQUENCE [LARGE SCALE GENOMIC DNA]</scope>
    <source>
        <strain evidence="17 18">J360</strain>
    </source>
</reference>
<evidence type="ECO:0000256" key="7">
    <source>
        <dbReference type="ARBA" id="ARBA00023077"/>
    </source>
</evidence>
<evidence type="ECO:0000256" key="12">
    <source>
        <dbReference type="RuleBase" id="RU003357"/>
    </source>
</evidence>
<dbReference type="InterPro" id="IPR010917">
    <property type="entry name" value="TonB_rcpt_CS"/>
</dbReference>
<keyword evidence="8 10" id="KW-0472">Membrane</keyword>
<feature type="chain" id="PRO_5043702701" evidence="14">
    <location>
        <begin position="26"/>
        <end position="651"/>
    </location>
</feature>
<dbReference type="Pfam" id="PF00593">
    <property type="entry name" value="TonB_dep_Rec_b-barrel"/>
    <property type="match status" value="1"/>
</dbReference>
<comment type="subcellular location">
    <subcellularLocation>
        <location evidence="1 10">Cell outer membrane</location>
        <topology evidence="1 10">Multi-pass membrane protein</topology>
    </subcellularLocation>
</comment>
<dbReference type="GO" id="GO:0044718">
    <property type="term" value="P:siderophore transmembrane transport"/>
    <property type="evidence" value="ECO:0007669"/>
    <property type="project" value="TreeGrafter"/>
</dbReference>
<dbReference type="CDD" id="cd01347">
    <property type="entry name" value="ligand_gated_channel"/>
    <property type="match status" value="1"/>
</dbReference>
<comment type="similarity">
    <text evidence="10 12">Belongs to the TonB-dependent receptor family.</text>
</comment>
<evidence type="ECO:0000256" key="9">
    <source>
        <dbReference type="ARBA" id="ARBA00023237"/>
    </source>
</evidence>
<keyword evidence="3 10" id="KW-1134">Transmembrane beta strand</keyword>
<dbReference type="SUPFAM" id="SSF56935">
    <property type="entry name" value="Porins"/>
    <property type="match status" value="1"/>
</dbReference>
<evidence type="ECO:0000256" key="13">
    <source>
        <dbReference type="SAM" id="MobiDB-lite"/>
    </source>
</evidence>
<dbReference type="EMBL" id="CP034672">
    <property type="protein sequence ID" value="AZS25286.1"/>
    <property type="molecule type" value="Genomic_DNA"/>
</dbReference>
<dbReference type="AlphaFoldDB" id="A0A289G9H3"/>
<evidence type="ECO:0000256" key="8">
    <source>
        <dbReference type="ARBA" id="ARBA00023136"/>
    </source>
</evidence>